<evidence type="ECO:0000256" key="2">
    <source>
        <dbReference type="ARBA" id="ARBA00022618"/>
    </source>
</evidence>
<dbReference type="GO" id="GO:0051301">
    <property type="term" value="P:cell division"/>
    <property type="evidence" value="ECO:0007669"/>
    <property type="project" value="UniProtKB-KW"/>
</dbReference>
<evidence type="ECO:0000313" key="9">
    <source>
        <dbReference type="Proteomes" id="UP000178490"/>
    </source>
</evidence>
<dbReference type="Proteomes" id="UP000178490">
    <property type="component" value="Unassembled WGS sequence"/>
</dbReference>
<reference evidence="8 9" key="1">
    <citation type="journal article" date="2016" name="Nat. Commun.">
        <title>Thousands of microbial genomes shed light on interconnected biogeochemical processes in an aquifer system.</title>
        <authorList>
            <person name="Anantharaman K."/>
            <person name="Brown C.T."/>
            <person name="Hug L.A."/>
            <person name="Sharon I."/>
            <person name="Castelle C.J."/>
            <person name="Probst A.J."/>
            <person name="Thomas B.C."/>
            <person name="Singh A."/>
            <person name="Wilkins M.J."/>
            <person name="Karaoz U."/>
            <person name="Brodie E.L."/>
            <person name="Williams K.H."/>
            <person name="Hubbard S.S."/>
            <person name="Banfield J.F."/>
        </authorList>
    </citation>
    <scope>NUCLEOTIDE SEQUENCE [LARGE SCALE GENOMIC DNA]</scope>
</reference>
<evidence type="ECO:0000256" key="3">
    <source>
        <dbReference type="ARBA" id="ARBA00022692"/>
    </source>
</evidence>
<proteinExistence type="predicted"/>
<dbReference type="Pfam" id="PF08478">
    <property type="entry name" value="POTRA_1"/>
    <property type="match status" value="1"/>
</dbReference>
<keyword evidence="4 6" id="KW-1133">Transmembrane helix</keyword>
<evidence type="ECO:0000256" key="1">
    <source>
        <dbReference type="ARBA" id="ARBA00022475"/>
    </source>
</evidence>
<keyword evidence="2" id="KW-0132">Cell division</keyword>
<dbReference type="PANTHER" id="PTHR37820:SF1">
    <property type="entry name" value="CELL DIVISION PROTEIN FTSQ"/>
    <property type="match status" value="1"/>
</dbReference>
<protein>
    <recommendedName>
        <fullName evidence="7">POTRA domain-containing protein</fullName>
    </recommendedName>
</protein>
<evidence type="ECO:0000313" key="8">
    <source>
        <dbReference type="EMBL" id="OGH90101.1"/>
    </source>
</evidence>
<dbReference type="PANTHER" id="PTHR37820">
    <property type="entry name" value="CELL DIVISION PROTEIN DIVIB"/>
    <property type="match status" value="1"/>
</dbReference>
<keyword evidence="1" id="KW-1003">Cell membrane</keyword>
<gene>
    <name evidence="8" type="ORF">A2537_00130</name>
</gene>
<dbReference type="InterPro" id="IPR050487">
    <property type="entry name" value="FtsQ_DivIB"/>
</dbReference>
<dbReference type="GO" id="GO:0005886">
    <property type="term" value="C:plasma membrane"/>
    <property type="evidence" value="ECO:0007669"/>
    <property type="project" value="TreeGrafter"/>
</dbReference>
<organism evidence="8 9">
    <name type="scientific">Candidatus Magasanikbacteria bacterium RIFOXYD2_FULL_36_9</name>
    <dbReference type="NCBI Taxonomy" id="1798707"/>
    <lineage>
        <taxon>Bacteria</taxon>
        <taxon>Candidatus Magasanikiibacteriota</taxon>
    </lineage>
</organism>
<evidence type="ECO:0000256" key="5">
    <source>
        <dbReference type="ARBA" id="ARBA00023306"/>
    </source>
</evidence>
<name>A0A1F6P1T6_9BACT</name>
<keyword evidence="6" id="KW-0472">Membrane</keyword>
<evidence type="ECO:0000259" key="7">
    <source>
        <dbReference type="Pfam" id="PF08478"/>
    </source>
</evidence>
<keyword evidence="5" id="KW-0131">Cell cycle</keyword>
<feature type="domain" description="POTRA" evidence="7">
    <location>
        <begin position="80"/>
        <end position="149"/>
    </location>
</feature>
<accession>A0A1F6P1T6</accession>
<dbReference type="InterPro" id="IPR013685">
    <property type="entry name" value="POTRA_FtsQ_type"/>
</dbReference>
<evidence type="ECO:0000256" key="4">
    <source>
        <dbReference type="ARBA" id="ARBA00022989"/>
    </source>
</evidence>
<sequence>MQHFHSNKSFNQYKPHQTFWQKLKTKRQKREVAGNLRQSSLKNPFKKEVSTPKNKTKMVWGFLIVLILSWIILILTLPYFKITKIIISGNKITKATEVENFIRQFNFSKTNYFLFPDKSIASKIRQTFLYEGVEIKKVFPDTIQVVVSEKPASIIYDDNQSYYLIDADGKIIKQLNEFLNTGDTNFSTSTSSTTLQNSHLTTYQQIQSEYGDFPVIFNDKTSVSDENKPLSSKVIKNTVDWQRLIKEQGIGEVKYFKIGDTDFNLKIFLNQPWYILVNTELDQHVQFKNLKIILSNNKPAEYIDVRFGERVYWK</sequence>
<dbReference type="AlphaFoldDB" id="A0A1F6P1T6"/>
<dbReference type="EMBL" id="MFRC01000008">
    <property type="protein sequence ID" value="OGH90101.1"/>
    <property type="molecule type" value="Genomic_DNA"/>
</dbReference>
<keyword evidence="3 6" id="KW-0812">Transmembrane</keyword>
<evidence type="ECO:0000256" key="6">
    <source>
        <dbReference type="SAM" id="Phobius"/>
    </source>
</evidence>
<comment type="caution">
    <text evidence="8">The sequence shown here is derived from an EMBL/GenBank/DDBJ whole genome shotgun (WGS) entry which is preliminary data.</text>
</comment>
<feature type="transmembrane region" description="Helical" evidence="6">
    <location>
        <begin position="59"/>
        <end position="80"/>
    </location>
</feature>